<gene>
    <name evidence="9" type="ORF">RJ639_045843</name>
</gene>
<keyword evidence="7" id="KW-0472">Membrane</keyword>
<dbReference type="PANTHER" id="PTHR48081">
    <property type="entry name" value="AB HYDROLASE SUPERFAMILY PROTEIN C4A8.06C"/>
    <property type="match status" value="1"/>
</dbReference>
<feature type="region of interest" description="Disordered" evidence="6">
    <location>
        <begin position="1"/>
        <end position="26"/>
    </location>
</feature>
<dbReference type="SUPFAM" id="SSF53474">
    <property type="entry name" value="alpha/beta-Hydrolases"/>
    <property type="match status" value="1"/>
</dbReference>
<dbReference type="Pfam" id="PF20434">
    <property type="entry name" value="BD-FAE"/>
    <property type="match status" value="1"/>
</dbReference>
<dbReference type="InterPro" id="IPR029058">
    <property type="entry name" value="AB_hydrolase_fold"/>
</dbReference>
<dbReference type="EMBL" id="JAVXUP010000796">
    <property type="protein sequence ID" value="KAK3020771.1"/>
    <property type="molecule type" value="Genomic_DNA"/>
</dbReference>
<comment type="subcellular location">
    <subcellularLocation>
        <location evidence="1">Golgi apparatus membrane</location>
        <topology evidence="1">Multi-pass membrane protein</topology>
    </subcellularLocation>
</comment>
<keyword evidence="7" id="KW-0812">Transmembrane</keyword>
<evidence type="ECO:0000256" key="4">
    <source>
        <dbReference type="ARBA" id="ARBA00038928"/>
    </source>
</evidence>
<name>A0AA88W436_9ASTE</name>
<evidence type="ECO:0000256" key="7">
    <source>
        <dbReference type="SAM" id="Phobius"/>
    </source>
</evidence>
<dbReference type="Proteomes" id="UP001188597">
    <property type="component" value="Unassembled WGS sequence"/>
</dbReference>
<evidence type="ECO:0000313" key="9">
    <source>
        <dbReference type="EMBL" id="KAK3020771.1"/>
    </source>
</evidence>
<feature type="domain" description="BD-FAE-like" evidence="8">
    <location>
        <begin position="167"/>
        <end position="221"/>
    </location>
</feature>
<evidence type="ECO:0000313" key="10">
    <source>
        <dbReference type="Proteomes" id="UP001188597"/>
    </source>
</evidence>
<reference evidence="9" key="1">
    <citation type="submission" date="2022-12" db="EMBL/GenBank/DDBJ databases">
        <title>Draft genome assemblies for two species of Escallonia (Escalloniales).</title>
        <authorList>
            <person name="Chanderbali A."/>
            <person name="Dervinis C."/>
            <person name="Anghel I."/>
            <person name="Soltis D."/>
            <person name="Soltis P."/>
            <person name="Zapata F."/>
        </authorList>
    </citation>
    <scope>NUCLEOTIDE SEQUENCE</scope>
    <source>
        <strain evidence="9">UCBG64.0493</strain>
        <tissue evidence="9">Leaf</tissue>
    </source>
</reference>
<evidence type="ECO:0000259" key="8">
    <source>
        <dbReference type="Pfam" id="PF20434"/>
    </source>
</evidence>
<evidence type="ECO:0000256" key="5">
    <source>
        <dbReference type="ARBA" id="ARBA00049507"/>
    </source>
</evidence>
<dbReference type="GO" id="GO:0000139">
    <property type="term" value="C:Golgi membrane"/>
    <property type="evidence" value="ECO:0007669"/>
    <property type="project" value="UniProtKB-SubCell"/>
</dbReference>
<evidence type="ECO:0000256" key="2">
    <source>
        <dbReference type="ARBA" id="ARBA00022801"/>
    </source>
</evidence>
<dbReference type="Gene3D" id="3.40.50.1820">
    <property type="entry name" value="alpha/beta hydrolase"/>
    <property type="match status" value="1"/>
</dbReference>
<evidence type="ECO:0000256" key="1">
    <source>
        <dbReference type="ARBA" id="ARBA00004653"/>
    </source>
</evidence>
<keyword evidence="10" id="KW-1185">Reference proteome</keyword>
<feature type="transmembrane region" description="Helical" evidence="7">
    <location>
        <begin position="126"/>
        <end position="148"/>
    </location>
</feature>
<dbReference type="GO" id="GO:0016787">
    <property type="term" value="F:hydrolase activity"/>
    <property type="evidence" value="ECO:0007669"/>
    <property type="project" value="UniProtKB-KW"/>
</dbReference>
<proteinExistence type="inferred from homology"/>
<evidence type="ECO:0000256" key="6">
    <source>
        <dbReference type="SAM" id="MobiDB-lite"/>
    </source>
</evidence>
<sequence length="238" mass="26858">MQAQLLPVSNPSSLMPPSLSSTGTLLIRSDGDDDENKIEIKPFLSRSSSYNGVTTASTKTRPKFYQLWRRRVGSDTSMSDRPAGDGRRHSFRQGVGQAASDTFLITRLCFKLLRYLGVGYRWITRFLALGCYSFLLMPGFFQVGYYYFFSSQVHRGIVYGDQPRNRLDLYLPKNCDGPKPVVAFVTGGAWIIGYKAWGSLLGQQLSERDIIVACIDYRTWKVKSNVPVLERLTILIEA</sequence>
<dbReference type="AlphaFoldDB" id="A0AA88W436"/>
<dbReference type="InterPro" id="IPR049492">
    <property type="entry name" value="BD-FAE-like_dom"/>
</dbReference>
<dbReference type="PANTHER" id="PTHR48081:SF33">
    <property type="entry name" value="KYNURENINE FORMAMIDASE"/>
    <property type="match status" value="1"/>
</dbReference>
<keyword evidence="7" id="KW-1133">Transmembrane helix</keyword>
<dbReference type="InterPro" id="IPR050300">
    <property type="entry name" value="GDXG_lipolytic_enzyme"/>
</dbReference>
<comment type="catalytic activity">
    <reaction evidence="5">
        <text>[protein]-C-terminal S-[(2E,6E)-farnesyl]-L-cysteine methyl ester + H2O = [protein]-C-terminal S-[(2E,6E)-farnesyl]-L-cysteine + methanol + H(+)</text>
        <dbReference type="Rhea" id="RHEA:48520"/>
        <dbReference type="Rhea" id="RHEA-COMP:12125"/>
        <dbReference type="Rhea" id="RHEA-COMP:12126"/>
        <dbReference type="ChEBI" id="CHEBI:15377"/>
        <dbReference type="ChEBI" id="CHEBI:15378"/>
        <dbReference type="ChEBI" id="CHEBI:17790"/>
        <dbReference type="ChEBI" id="CHEBI:90510"/>
        <dbReference type="ChEBI" id="CHEBI:90511"/>
        <dbReference type="EC" id="3.1.1.n2"/>
    </reaction>
</comment>
<accession>A0AA88W436</accession>
<comment type="similarity">
    <text evidence="3">Belongs to the AB hydrolase superfamily. Isoprenylcysteine methylesterase family.</text>
</comment>
<organism evidence="9 10">
    <name type="scientific">Escallonia herrerae</name>
    <dbReference type="NCBI Taxonomy" id="1293975"/>
    <lineage>
        <taxon>Eukaryota</taxon>
        <taxon>Viridiplantae</taxon>
        <taxon>Streptophyta</taxon>
        <taxon>Embryophyta</taxon>
        <taxon>Tracheophyta</taxon>
        <taxon>Spermatophyta</taxon>
        <taxon>Magnoliopsida</taxon>
        <taxon>eudicotyledons</taxon>
        <taxon>Gunneridae</taxon>
        <taxon>Pentapetalae</taxon>
        <taxon>asterids</taxon>
        <taxon>campanulids</taxon>
        <taxon>Escalloniales</taxon>
        <taxon>Escalloniaceae</taxon>
        <taxon>Escallonia</taxon>
    </lineage>
</organism>
<protein>
    <recommendedName>
        <fullName evidence="4">protein-S-isoprenylcysteine alpha-carbonyl methylesterase</fullName>
        <ecNumber evidence="4">3.1.1.n2</ecNumber>
    </recommendedName>
</protein>
<dbReference type="EC" id="3.1.1.n2" evidence="4"/>
<evidence type="ECO:0000256" key="3">
    <source>
        <dbReference type="ARBA" id="ARBA00038028"/>
    </source>
</evidence>
<comment type="caution">
    <text evidence="9">The sequence shown here is derived from an EMBL/GenBank/DDBJ whole genome shotgun (WGS) entry which is preliminary data.</text>
</comment>
<keyword evidence="2" id="KW-0378">Hydrolase</keyword>